<sequence length="189" mass="21069">MKWILFNCAFFISCYSICCQDILFPDDEEISHVSGNKQLITERIPVSIPGHCAKNMLLYPGTGNDVAWVCDCRPRFLYFPLNDSCHEAYRQGPCPPEHYVILPKGEAVPQCVKNPCLEDGLVQYNNTCYPLRTIGGPCAPNGVLGVNETNFQLECTPNEIAPFIIISAPERKCLPGTRRTALGMCKKPI</sequence>
<dbReference type="AlphaFoldDB" id="A0AAD9RC60"/>
<dbReference type="PANTHER" id="PTHR21177">
    <property type="entry name" value="IP06524P-RELATED"/>
    <property type="match status" value="1"/>
</dbReference>
<accession>A0AAD9RC60</accession>
<evidence type="ECO:0000256" key="1">
    <source>
        <dbReference type="SAM" id="SignalP"/>
    </source>
</evidence>
<feature type="chain" id="PRO_5042138127" description="DUF4789 domain-containing protein" evidence="1">
    <location>
        <begin position="20"/>
        <end position="189"/>
    </location>
</feature>
<protein>
    <recommendedName>
        <fullName evidence="2">DUF4789 domain-containing protein</fullName>
    </recommendedName>
</protein>
<keyword evidence="1" id="KW-0732">Signal</keyword>
<dbReference type="PANTHER" id="PTHR21177:SF4">
    <property type="entry name" value="IP06524P"/>
    <property type="match status" value="1"/>
</dbReference>
<comment type="caution">
    <text evidence="3">The sequence shown here is derived from an EMBL/GenBank/DDBJ whole genome shotgun (WGS) entry which is preliminary data.</text>
</comment>
<evidence type="ECO:0000313" key="3">
    <source>
        <dbReference type="EMBL" id="KAK2577005.1"/>
    </source>
</evidence>
<evidence type="ECO:0000313" key="4">
    <source>
        <dbReference type="Proteomes" id="UP001258017"/>
    </source>
</evidence>
<dbReference type="Proteomes" id="UP001258017">
    <property type="component" value="Unassembled WGS sequence"/>
</dbReference>
<feature type="signal peptide" evidence="1">
    <location>
        <begin position="1"/>
        <end position="19"/>
    </location>
</feature>
<reference evidence="3" key="1">
    <citation type="submission" date="2021-08" db="EMBL/GenBank/DDBJ databases">
        <authorList>
            <person name="Misof B."/>
            <person name="Oliver O."/>
            <person name="Podsiadlowski L."/>
            <person name="Donath A."/>
            <person name="Peters R."/>
            <person name="Mayer C."/>
            <person name="Rust J."/>
            <person name="Gunkel S."/>
            <person name="Lesny P."/>
            <person name="Martin S."/>
            <person name="Oeyen J.P."/>
            <person name="Petersen M."/>
            <person name="Panagiotis P."/>
            <person name="Wilbrandt J."/>
            <person name="Tanja T."/>
        </authorList>
    </citation>
    <scope>NUCLEOTIDE SEQUENCE</scope>
    <source>
        <strain evidence="3">GBR_01_08_01A</strain>
        <tissue evidence="3">Thorax + abdomen</tissue>
    </source>
</reference>
<evidence type="ECO:0000259" key="2">
    <source>
        <dbReference type="Pfam" id="PF16033"/>
    </source>
</evidence>
<gene>
    <name evidence="3" type="ORF">KPH14_011967</name>
</gene>
<reference evidence="3" key="2">
    <citation type="journal article" date="2023" name="Commun. Biol.">
        <title>Intrasexual cuticular hydrocarbon dimorphism in a wasp sheds light on hydrocarbon biosynthesis genes in Hymenoptera.</title>
        <authorList>
            <person name="Moris V.C."/>
            <person name="Podsiadlowski L."/>
            <person name="Martin S."/>
            <person name="Oeyen J.P."/>
            <person name="Donath A."/>
            <person name="Petersen M."/>
            <person name="Wilbrandt J."/>
            <person name="Misof B."/>
            <person name="Liedtke D."/>
            <person name="Thamm M."/>
            <person name="Scheiner R."/>
            <person name="Schmitt T."/>
            <person name="Niehuis O."/>
        </authorList>
    </citation>
    <scope>NUCLEOTIDE SEQUENCE</scope>
    <source>
        <strain evidence="3">GBR_01_08_01A</strain>
    </source>
</reference>
<dbReference type="InterPro" id="IPR031993">
    <property type="entry name" value="DUF4789"/>
</dbReference>
<feature type="domain" description="DUF4789" evidence="2">
    <location>
        <begin position="51"/>
        <end position="127"/>
    </location>
</feature>
<dbReference type="Pfam" id="PF16033">
    <property type="entry name" value="DUF4789"/>
    <property type="match status" value="1"/>
</dbReference>
<dbReference type="EMBL" id="JAIFRP010004402">
    <property type="protein sequence ID" value="KAK2577005.1"/>
    <property type="molecule type" value="Genomic_DNA"/>
</dbReference>
<organism evidence="3 4">
    <name type="scientific">Odynerus spinipes</name>
    <dbReference type="NCBI Taxonomy" id="1348599"/>
    <lineage>
        <taxon>Eukaryota</taxon>
        <taxon>Metazoa</taxon>
        <taxon>Ecdysozoa</taxon>
        <taxon>Arthropoda</taxon>
        <taxon>Hexapoda</taxon>
        <taxon>Insecta</taxon>
        <taxon>Pterygota</taxon>
        <taxon>Neoptera</taxon>
        <taxon>Endopterygota</taxon>
        <taxon>Hymenoptera</taxon>
        <taxon>Apocrita</taxon>
        <taxon>Aculeata</taxon>
        <taxon>Vespoidea</taxon>
        <taxon>Vespidae</taxon>
        <taxon>Eumeninae</taxon>
        <taxon>Odynerus</taxon>
    </lineage>
</organism>
<name>A0AAD9RC60_9HYME</name>
<keyword evidence="4" id="KW-1185">Reference proteome</keyword>
<proteinExistence type="predicted"/>